<organism evidence="10 11">
    <name type="scientific">Blomia tropicalis</name>
    <name type="common">Mite</name>
    <dbReference type="NCBI Taxonomy" id="40697"/>
    <lineage>
        <taxon>Eukaryota</taxon>
        <taxon>Metazoa</taxon>
        <taxon>Ecdysozoa</taxon>
        <taxon>Arthropoda</taxon>
        <taxon>Chelicerata</taxon>
        <taxon>Arachnida</taxon>
        <taxon>Acari</taxon>
        <taxon>Acariformes</taxon>
        <taxon>Sarcoptiformes</taxon>
        <taxon>Astigmata</taxon>
        <taxon>Glycyphagoidea</taxon>
        <taxon>Echimyopodidae</taxon>
        <taxon>Blomia</taxon>
    </lineage>
</organism>
<name>A0A9Q0RNQ3_BLOTA</name>
<evidence type="ECO:0000259" key="9">
    <source>
        <dbReference type="SMART" id="SM00762"/>
    </source>
</evidence>
<comment type="caution">
    <text evidence="10">The sequence shown here is derived from an EMBL/GenBank/DDBJ whole genome shotgun (WGS) entry which is preliminary data.</text>
</comment>
<evidence type="ECO:0000256" key="8">
    <source>
        <dbReference type="ARBA" id="ARBA00031340"/>
    </source>
</evidence>
<gene>
    <name evidence="10" type="ORF">RDWZM_006768</name>
</gene>
<keyword evidence="4" id="KW-0813">Transport</keyword>
<dbReference type="Gene3D" id="1.20.58.1970">
    <property type="match status" value="1"/>
</dbReference>
<dbReference type="GO" id="GO:0007030">
    <property type="term" value="P:Golgi organization"/>
    <property type="evidence" value="ECO:0007669"/>
    <property type="project" value="TreeGrafter"/>
</dbReference>
<dbReference type="PANTHER" id="PTHR24016:SF0">
    <property type="entry name" value="CONSERVED OLIGOMERIC GOLGI COMPLEX SUBUNIT 4"/>
    <property type="match status" value="1"/>
</dbReference>
<evidence type="ECO:0000256" key="7">
    <source>
        <dbReference type="ARBA" id="ARBA00023136"/>
    </source>
</evidence>
<reference evidence="10" key="1">
    <citation type="submission" date="2022-12" db="EMBL/GenBank/DDBJ databases">
        <title>Genome assemblies of Blomia tropicalis.</title>
        <authorList>
            <person name="Cui Y."/>
        </authorList>
    </citation>
    <scope>NUCLEOTIDE SEQUENCE</scope>
    <source>
        <tissue evidence="10">Adult mites</tissue>
    </source>
</reference>
<evidence type="ECO:0000256" key="4">
    <source>
        <dbReference type="ARBA" id="ARBA00022448"/>
    </source>
</evidence>
<evidence type="ECO:0000256" key="2">
    <source>
        <dbReference type="ARBA" id="ARBA00009215"/>
    </source>
</evidence>
<dbReference type="Gene3D" id="1.10.287.1060">
    <property type="entry name" value="ESAT-6-like"/>
    <property type="match status" value="1"/>
</dbReference>
<dbReference type="PANTHER" id="PTHR24016">
    <property type="entry name" value="CONSERVED OLIGOMERIC GOLGI COMPLEX SUBUNIT 4"/>
    <property type="match status" value="1"/>
</dbReference>
<comment type="subcellular location">
    <subcellularLocation>
        <location evidence="1">Golgi apparatus membrane</location>
        <topology evidence="1">Peripheral membrane protein</topology>
    </subcellularLocation>
</comment>
<dbReference type="InterPro" id="IPR048684">
    <property type="entry name" value="COG4_C"/>
</dbReference>
<proteinExistence type="inferred from homology"/>
<evidence type="ECO:0000313" key="11">
    <source>
        <dbReference type="Proteomes" id="UP001142055"/>
    </source>
</evidence>
<dbReference type="AlphaFoldDB" id="A0A9Q0RNQ3"/>
<dbReference type="SMART" id="SM00762">
    <property type="entry name" value="Cog4"/>
    <property type="match status" value="1"/>
</dbReference>
<evidence type="ECO:0000256" key="6">
    <source>
        <dbReference type="ARBA" id="ARBA00023034"/>
    </source>
</evidence>
<dbReference type="EMBL" id="JAPWDV010000002">
    <property type="protein sequence ID" value="KAJ6220956.1"/>
    <property type="molecule type" value="Genomic_DNA"/>
</dbReference>
<evidence type="ECO:0000256" key="3">
    <source>
        <dbReference type="ARBA" id="ARBA00020975"/>
    </source>
</evidence>
<dbReference type="GO" id="GO:0006890">
    <property type="term" value="P:retrograde vesicle-mediated transport, Golgi to endoplasmic reticulum"/>
    <property type="evidence" value="ECO:0007669"/>
    <property type="project" value="TreeGrafter"/>
</dbReference>
<dbReference type="Pfam" id="PF08318">
    <property type="entry name" value="COG4_m"/>
    <property type="match status" value="1"/>
</dbReference>
<sequence>MDELGHIMNENDLHNSLLCNETELKQLVDSLMKHMSNISLIENDAERLSNLMGFTSKLADSVSHKIRSFDLVKNRVGECLKQVEDIIDLRSCTDGIQKSLMNEDYEEAARHIYRFLSMDESMLRKSASEDFNGNATDLLDTCSLEQSFGKLHEAEQKLKLIVMNRFDEAVKDKDIASVERFFKIFPLINQRMEGLTKLSQYLCGQINEKMSQHKSTNVTSRSAAYLEKLSHLFETIAQTIDIHYPLIETYYGPGNLYHLVVALQTECDRQSTLIINEFKLDKNFVTLTVNITKYLKMNNPTQQQSTQQIDSKEIDKHLTDMMYLMNRSQTYLNFISTRLLTDIDDATQNQHMDGSKEKGQRPKSSLIQLDPLKVDQLIRECQLTQMIHDLNSTYVLFERYFLKESIFKAIQLDMVDLETNKAAESVLTSSMLDDIFFIIKKCMKRSISCGSINVILAMINNCVAVLDTDFFDVMQERVKIGYPNNLSTLDLSNAYTALQAGRYLQSSTEMERMRISFISSLNNLDTACDYINLLSSTIREDVSKSSGIIQKNQVDLFDSCLSDFSSICAKFRKLISGLGMQHLFGSVFKSTVKAMVDSFTSANNQLSDEDVISYESTDGVRPFVQSFLVNFNSQIQSFKKQLTMNNFDLLLSTVSSEISNRLYKALFKCTFNKFGGFQFDREVRSIINYITSISSISVRENFSKLKFICVVFTLENVDEINEYINSEGNNTALRINPNELHQLLRLYTELAPADIRKIKL</sequence>
<evidence type="ECO:0000313" key="10">
    <source>
        <dbReference type="EMBL" id="KAJ6220956.1"/>
    </source>
</evidence>
<evidence type="ECO:0000256" key="1">
    <source>
        <dbReference type="ARBA" id="ARBA00004395"/>
    </source>
</evidence>
<dbReference type="Proteomes" id="UP001142055">
    <property type="component" value="Chromosome 2"/>
</dbReference>
<keyword evidence="7" id="KW-0472">Membrane</keyword>
<dbReference type="OMA" id="RASECQQ"/>
<dbReference type="GO" id="GO:0017119">
    <property type="term" value="C:Golgi transport complex"/>
    <property type="evidence" value="ECO:0007669"/>
    <property type="project" value="TreeGrafter"/>
</dbReference>
<keyword evidence="11" id="KW-1185">Reference proteome</keyword>
<dbReference type="InterPro" id="IPR048682">
    <property type="entry name" value="COG4"/>
</dbReference>
<protein>
    <recommendedName>
        <fullName evidence="3">Conserved oligomeric Golgi complex subunit 4</fullName>
    </recommendedName>
    <alternativeName>
        <fullName evidence="8">Component of oligomeric Golgi complex 4</fullName>
    </alternativeName>
</protein>
<dbReference type="GO" id="GO:0000139">
    <property type="term" value="C:Golgi membrane"/>
    <property type="evidence" value="ECO:0007669"/>
    <property type="project" value="UniProtKB-SubCell"/>
</dbReference>
<feature type="domain" description="COG4 transport protein middle alpha-helical bundle" evidence="9">
    <location>
        <begin position="151"/>
        <end position="479"/>
    </location>
</feature>
<accession>A0A9Q0RNQ3</accession>
<dbReference type="Pfam" id="PF20662">
    <property type="entry name" value="COG4_C"/>
    <property type="match status" value="1"/>
</dbReference>
<dbReference type="InterPro" id="IPR048680">
    <property type="entry name" value="COG4_N"/>
</dbReference>
<comment type="similarity">
    <text evidence="2">Belongs to the COG4 family.</text>
</comment>
<keyword evidence="6" id="KW-0333">Golgi apparatus</keyword>
<evidence type="ECO:0000256" key="5">
    <source>
        <dbReference type="ARBA" id="ARBA00022927"/>
    </source>
</evidence>
<dbReference type="GO" id="GO:0015031">
    <property type="term" value="P:protein transport"/>
    <property type="evidence" value="ECO:0007669"/>
    <property type="project" value="UniProtKB-KW"/>
</dbReference>
<dbReference type="InterPro" id="IPR013167">
    <property type="entry name" value="COG4_M"/>
</dbReference>
<dbReference type="Pfam" id="PF20663">
    <property type="entry name" value="COG4_N"/>
    <property type="match status" value="1"/>
</dbReference>
<keyword evidence="5" id="KW-0653">Protein transport</keyword>